<dbReference type="FunFam" id="1.10.287.4070:FF:000002">
    <property type="entry name" value="Nucleolar protein 56"/>
    <property type="match status" value="1"/>
</dbReference>
<dbReference type="FunFam" id="1.10.246.90:FF:000001">
    <property type="entry name" value="Nucleolar protein 56"/>
    <property type="match status" value="1"/>
</dbReference>
<comment type="similarity">
    <text evidence="2">Belongs to the NOP5/NOP56 family.</text>
</comment>
<keyword evidence="10" id="KW-1185">Reference proteome</keyword>
<dbReference type="PANTHER" id="PTHR10894">
    <property type="entry name" value="NUCLEOLAR PROTEIN 5 NUCLEOLAR PROTEIN NOP5 NOP58"/>
    <property type="match status" value="1"/>
</dbReference>
<dbReference type="Gene3D" id="1.10.246.90">
    <property type="entry name" value="Nop domain"/>
    <property type="match status" value="1"/>
</dbReference>
<dbReference type="PANTHER" id="PTHR10894:SF0">
    <property type="entry name" value="NUCLEOLAR PROTEIN 56"/>
    <property type="match status" value="1"/>
</dbReference>
<dbReference type="OrthoDB" id="6780543at2759"/>
<organism evidence="9 10">
    <name type="scientific">Neocallimastix californiae</name>
    <dbReference type="NCBI Taxonomy" id="1754190"/>
    <lineage>
        <taxon>Eukaryota</taxon>
        <taxon>Fungi</taxon>
        <taxon>Fungi incertae sedis</taxon>
        <taxon>Chytridiomycota</taxon>
        <taxon>Chytridiomycota incertae sedis</taxon>
        <taxon>Neocallimastigomycetes</taxon>
        <taxon>Neocallimastigales</taxon>
        <taxon>Neocallimastigaceae</taxon>
        <taxon>Neocallimastix</taxon>
    </lineage>
</organism>
<dbReference type="AlphaFoldDB" id="A0A1Y2ENP6"/>
<evidence type="ECO:0000256" key="3">
    <source>
        <dbReference type="ARBA" id="ARBA00022517"/>
    </source>
</evidence>
<dbReference type="SMART" id="SM00931">
    <property type="entry name" value="NOSIC"/>
    <property type="match status" value="1"/>
</dbReference>
<dbReference type="GO" id="GO:0042254">
    <property type="term" value="P:ribosome biogenesis"/>
    <property type="evidence" value="ECO:0007669"/>
    <property type="project" value="UniProtKB-KW"/>
</dbReference>
<feature type="domain" description="Nop" evidence="8">
    <location>
        <begin position="293"/>
        <end position="411"/>
    </location>
</feature>
<sequence length="491" mass="55449">MSNFVLFECASGYALFERIMSEDIGQELEEVQQAVLDLSKFGKMISLKSFIPFKSATNALENMNDISEGICSDDLKSFLELNLPKSSKKSKVVLGVSEKNLAGTIKEAVGVECESNSVVSEFIRGIRLHFDKLIKQFKEGDIEKAQLGLGHSYSRAKVKFNVNRVDNMIIQAISLLDQLDKDINTFAMRCREWYSWHFPELGKIVADHAQYAKLAKIIKNKSNITPEIANQIEEILGDSIKTKQVIDAANASMGTDISEIDVLNIESFATRVIALTDYRKRLYEYLVNKMHNVAPNLSSLIGEVVGARLISHAGSLTNLSKYPASTVQILGAEKALFRALKTKGNTPKYGLIFHSSFIGRAGAKNKGRISRFLANKCSIASRIDCFMDVPTNKFGEAMREQVEERLKFYESGEAPRRNADVMDSVMKDINAEEDDVEEEKVVTKKRKADDEEEKKSKKQKKDKKEKKEKKEKKDKKDKKSKKEKKEKKEKK</sequence>
<feature type="compositionally biased region" description="Basic and acidic residues" evidence="7">
    <location>
        <begin position="439"/>
        <end position="455"/>
    </location>
</feature>
<name>A0A1Y2ENP6_9FUNG</name>
<dbReference type="Gene3D" id="1.10.287.4070">
    <property type="match status" value="1"/>
</dbReference>
<dbReference type="InterPro" id="IPR036070">
    <property type="entry name" value="Nop_dom_sf"/>
</dbReference>
<feature type="region of interest" description="Disordered" evidence="7">
    <location>
        <begin position="429"/>
        <end position="491"/>
    </location>
</feature>
<comment type="subcellular location">
    <subcellularLocation>
        <location evidence="1">Nucleus</location>
        <location evidence="1">Nucleolus</location>
    </subcellularLocation>
</comment>
<dbReference type="GO" id="GO:0030515">
    <property type="term" value="F:snoRNA binding"/>
    <property type="evidence" value="ECO:0007669"/>
    <property type="project" value="InterPro"/>
</dbReference>
<dbReference type="Proteomes" id="UP000193920">
    <property type="component" value="Unassembled WGS sequence"/>
</dbReference>
<evidence type="ECO:0000256" key="4">
    <source>
        <dbReference type="ARBA" id="ARBA00023242"/>
    </source>
</evidence>
<feature type="compositionally biased region" description="Basic residues" evidence="7">
    <location>
        <begin position="456"/>
        <end position="491"/>
    </location>
</feature>
<evidence type="ECO:0000259" key="8">
    <source>
        <dbReference type="PROSITE" id="PS51358"/>
    </source>
</evidence>
<dbReference type="STRING" id="1754190.A0A1Y2ENP6"/>
<reference evidence="9 10" key="1">
    <citation type="submission" date="2016-08" db="EMBL/GenBank/DDBJ databases">
        <title>A Parts List for Fungal Cellulosomes Revealed by Comparative Genomics.</title>
        <authorList>
            <consortium name="DOE Joint Genome Institute"/>
            <person name="Haitjema C.H."/>
            <person name="Gilmore S.P."/>
            <person name="Henske J.K."/>
            <person name="Solomon K.V."/>
            <person name="De Groot R."/>
            <person name="Kuo A."/>
            <person name="Mondo S.J."/>
            <person name="Salamov A.A."/>
            <person name="Labutti K."/>
            <person name="Zhao Z."/>
            <person name="Chiniquy J."/>
            <person name="Barry K."/>
            <person name="Brewer H.M."/>
            <person name="Purvine S.O."/>
            <person name="Wright A.T."/>
            <person name="Boxma B."/>
            <person name="Van Alen T."/>
            <person name="Hackstein J.H."/>
            <person name="Baker S.E."/>
            <person name="Grigoriev I.V."/>
            <person name="O'Malley M.A."/>
        </authorList>
    </citation>
    <scope>NUCLEOTIDE SEQUENCE [LARGE SCALE GENOMIC DNA]</scope>
    <source>
        <strain evidence="9 10">G1</strain>
    </source>
</reference>
<dbReference type="Pfam" id="PF01798">
    <property type="entry name" value="Nop"/>
    <property type="match status" value="1"/>
</dbReference>
<protein>
    <recommendedName>
        <fullName evidence="5">Nucleolar protein 56</fullName>
    </recommendedName>
</protein>
<dbReference type="GO" id="GO:0031428">
    <property type="term" value="C:box C/D methylation guide snoRNP complex"/>
    <property type="evidence" value="ECO:0007669"/>
    <property type="project" value="InterPro"/>
</dbReference>
<keyword evidence="3" id="KW-0690">Ribosome biogenesis</keyword>
<comment type="function">
    <text evidence="6">Required for 60S ribosomal subunit synthesis.</text>
</comment>
<accession>A0A1Y2ENP6</accession>
<dbReference type="Pfam" id="PF08156">
    <property type="entry name" value="NOP5NT"/>
    <property type="match status" value="1"/>
</dbReference>
<dbReference type="InterPro" id="IPR012976">
    <property type="entry name" value="NOSIC"/>
</dbReference>
<dbReference type="GO" id="GO:0032040">
    <property type="term" value="C:small-subunit processome"/>
    <property type="evidence" value="ECO:0007669"/>
    <property type="project" value="InterPro"/>
</dbReference>
<dbReference type="EMBL" id="MCOG01000039">
    <property type="protein sequence ID" value="ORY72475.1"/>
    <property type="molecule type" value="Genomic_DNA"/>
</dbReference>
<dbReference type="InterPro" id="IPR002687">
    <property type="entry name" value="Nop_dom"/>
</dbReference>
<proteinExistence type="inferred from homology"/>
<comment type="caution">
    <text evidence="9">The sequence shown here is derived from an EMBL/GenBank/DDBJ whole genome shotgun (WGS) entry which is preliminary data.</text>
</comment>
<dbReference type="PROSITE" id="PS51358">
    <property type="entry name" value="NOP"/>
    <property type="match status" value="1"/>
</dbReference>
<evidence type="ECO:0000256" key="2">
    <source>
        <dbReference type="ARBA" id="ARBA00009211"/>
    </source>
</evidence>
<evidence type="ECO:0000256" key="5">
    <source>
        <dbReference type="ARBA" id="ARBA00040742"/>
    </source>
</evidence>
<gene>
    <name evidence="9" type="ORF">LY90DRAFT_699955</name>
</gene>
<evidence type="ECO:0000313" key="10">
    <source>
        <dbReference type="Proteomes" id="UP000193920"/>
    </source>
</evidence>
<dbReference type="SUPFAM" id="SSF89124">
    <property type="entry name" value="Nop domain"/>
    <property type="match status" value="1"/>
</dbReference>
<evidence type="ECO:0000256" key="7">
    <source>
        <dbReference type="SAM" id="MobiDB-lite"/>
    </source>
</evidence>
<keyword evidence="4" id="KW-0539">Nucleus</keyword>
<evidence type="ECO:0000256" key="6">
    <source>
        <dbReference type="ARBA" id="ARBA00056216"/>
    </source>
</evidence>
<dbReference type="InterPro" id="IPR045056">
    <property type="entry name" value="Nop56/Nop58"/>
</dbReference>
<evidence type="ECO:0000256" key="1">
    <source>
        <dbReference type="ARBA" id="ARBA00004604"/>
    </source>
</evidence>
<dbReference type="InterPro" id="IPR012974">
    <property type="entry name" value="NOP58/56_N"/>
</dbReference>
<evidence type="ECO:0000313" key="9">
    <source>
        <dbReference type="EMBL" id="ORY72475.1"/>
    </source>
</evidence>
<dbReference type="InterPro" id="IPR042239">
    <property type="entry name" value="Nop_C"/>
</dbReference>